<feature type="transmembrane region" description="Helical" evidence="3">
    <location>
        <begin position="299"/>
        <end position="318"/>
    </location>
</feature>
<feature type="transmembrane region" description="Helical" evidence="3">
    <location>
        <begin position="137"/>
        <end position="163"/>
    </location>
</feature>
<proteinExistence type="inferred from homology"/>
<feature type="transmembrane region" description="Helical" evidence="3">
    <location>
        <begin position="184"/>
        <end position="206"/>
    </location>
</feature>
<dbReference type="InterPro" id="IPR051951">
    <property type="entry name" value="UNC-93_regulatory"/>
</dbReference>
<evidence type="ECO:0000256" key="2">
    <source>
        <dbReference type="SAM" id="MobiDB-lite"/>
    </source>
</evidence>
<keyword evidence="3" id="KW-1133">Transmembrane helix</keyword>
<feature type="transmembrane region" description="Helical" evidence="3">
    <location>
        <begin position="99"/>
        <end position="117"/>
    </location>
</feature>
<dbReference type="AlphaFoldDB" id="A0A7S1FKS2"/>
<sequence>MAHEGNDVDTEPFTVEDEPPAQPEPDPAAAIFCRRQFVLLSICFGVNHATVTTPLLYASTVLGNDLGQKSDAVLYGMCLLTSLLFATTVQSLIGSKKGLAASMLAYAIYVFFFGIAASQCRETDKTGACTVTTQGMWIFGLVGAFVGGIGAGVLWTCQGVYFSSICSRVAIAEVKPQPAVTAELAGVFAFWFLLAECLARALSSYLVLKLHFSKGNMFYLYGGVATLVTIIYISFAREMETGERARGSVCGKVLMAVEQWTDPKTWLLQFTNITFGFVAAYLGGYVNAEITSKAFNSDSLGFCGALLSLVASIMSRVFSPLAAQVGKGPVMCLGAISFFLIGVLSRWGALSKGEHNHATIIFYILMGIGRAVYESTNKGIFADFFPGDKSPGAFANVFVFGTGASTVAFILGSLSSSPESTPLTVEFYLVIVCAALTVPGFVGASLLKMNGERRQNRAQLNP</sequence>
<name>A0A7S1FKS2_NOCSC</name>
<dbReference type="EMBL" id="HBFQ01065272">
    <property type="protein sequence ID" value="CAD8871976.1"/>
    <property type="molecule type" value="Transcribed_RNA"/>
</dbReference>
<dbReference type="InterPro" id="IPR036259">
    <property type="entry name" value="MFS_trans_sf"/>
</dbReference>
<feature type="transmembrane region" description="Helical" evidence="3">
    <location>
        <begin position="330"/>
        <end position="349"/>
    </location>
</feature>
<feature type="region of interest" description="Disordered" evidence="2">
    <location>
        <begin position="1"/>
        <end position="25"/>
    </location>
</feature>
<feature type="transmembrane region" description="Helical" evidence="3">
    <location>
        <begin position="37"/>
        <end position="60"/>
    </location>
</feature>
<accession>A0A7S1FKS2</accession>
<evidence type="ECO:0008006" key="5">
    <source>
        <dbReference type="Google" id="ProtNLM"/>
    </source>
</evidence>
<evidence type="ECO:0000256" key="3">
    <source>
        <dbReference type="SAM" id="Phobius"/>
    </source>
</evidence>
<reference evidence="4" key="1">
    <citation type="submission" date="2021-01" db="EMBL/GenBank/DDBJ databases">
        <authorList>
            <person name="Corre E."/>
            <person name="Pelletier E."/>
            <person name="Niang G."/>
            <person name="Scheremetjew M."/>
            <person name="Finn R."/>
            <person name="Kale V."/>
            <person name="Holt S."/>
            <person name="Cochrane G."/>
            <person name="Meng A."/>
            <person name="Brown T."/>
            <person name="Cohen L."/>
        </authorList>
    </citation>
    <scope>NUCLEOTIDE SEQUENCE</scope>
</reference>
<evidence type="ECO:0000256" key="1">
    <source>
        <dbReference type="ARBA" id="ARBA00009172"/>
    </source>
</evidence>
<gene>
    <name evidence="4" type="ORF">NSCI0253_LOCUS46333</name>
</gene>
<feature type="transmembrane region" description="Helical" evidence="3">
    <location>
        <begin position="218"/>
        <end position="236"/>
    </location>
</feature>
<feature type="transmembrane region" description="Helical" evidence="3">
    <location>
        <begin position="72"/>
        <end position="92"/>
    </location>
</feature>
<feature type="compositionally biased region" description="Acidic residues" evidence="2">
    <location>
        <begin position="7"/>
        <end position="19"/>
    </location>
</feature>
<protein>
    <recommendedName>
        <fullName evidence="5">Major facilitator superfamily (MFS) profile domain-containing protein</fullName>
    </recommendedName>
</protein>
<comment type="similarity">
    <text evidence="1">Belongs to the unc-93 family.</text>
</comment>
<keyword evidence="3" id="KW-0812">Transmembrane</keyword>
<dbReference type="PANTHER" id="PTHR19444">
    <property type="entry name" value="UNC-93 RELATED"/>
    <property type="match status" value="1"/>
</dbReference>
<feature type="transmembrane region" description="Helical" evidence="3">
    <location>
        <begin position="393"/>
        <end position="415"/>
    </location>
</feature>
<feature type="transmembrane region" description="Helical" evidence="3">
    <location>
        <begin position="427"/>
        <end position="447"/>
    </location>
</feature>
<dbReference type="SUPFAM" id="SSF103473">
    <property type="entry name" value="MFS general substrate transporter"/>
    <property type="match status" value="1"/>
</dbReference>
<evidence type="ECO:0000313" key="4">
    <source>
        <dbReference type="EMBL" id="CAD8871976.1"/>
    </source>
</evidence>
<feature type="transmembrane region" description="Helical" evidence="3">
    <location>
        <begin position="266"/>
        <end position="287"/>
    </location>
</feature>
<dbReference type="Gene3D" id="1.20.1250.20">
    <property type="entry name" value="MFS general substrate transporter like domains"/>
    <property type="match status" value="2"/>
</dbReference>
<keyword evidence="3" id="KW-0472">Membrane</keyword>
<dbReference type="PANTHER" id="PTHR19444:SF13">
    <property type="entry name" value="PROTEIN UNC-93 HOMOLOG A"/>
    <property type="match status" value="1"/>
</dbReference>
<organism evidence="4">
    <name type="scientific">Noctiluca scintillans</name>
    <name type="common">Sea sparkle</name>
    <name type="synonym">Red tide dinoflagellate</name>
    <dbReference type="NCBI Taxonomy" id="2966"/>
    <lineage>
        <taxon>Eukaryota</taxon>
        <taxon>Sar</taxon>
        <taxon>Alveolata</taxon>
        <taxon>Dinophyceae</taxon>
        <taxon>Noctilucales</taxon>
        <taxon>Noctilucaceae</taxon>
        <taxon>Noctiluca</taxon>
    </lineage>
</organism>